<keyword evidence="3" id="KW-1185">Reference proteome</keyword>
<name>A0ABD3LUH7_EUCGL</name>
<comment type="caution">
    <text evidence="2">The sequence shown here is derived from an EMBL/GenBank/DDBJ whole genome shotgun (WGS) entry which is preliminary data.</text>
</comment>
<dbReference type="PANTHER" id="PTHR36355:SF1">
    <property type="entry name" value="EXPRESSED PROTEIN"/>
    <property type="match status" value="1"/>
</dbReference>
<evidence type="ECO:0000256" key="1">
    <source>
        <dbReference type="SAM" id="MobiDB-lite"/>
    </source>
</evidence>
<evidence type="ECO:0000313" key="2">
    <source>
        <dbReference type="EMBL" id="KAL3755410.1"/>
    </source>
</evidence>
<reference evidence="2 3" key="1">
    <citation type="submission" date="2024-11" db="EMBL/GenBank/DDBJ databases">
        <title>Chromosome-level genome assembly of Eucalyptus globulus Labill. provides insights into its genome evolution.</title>
        <authorList>
            <person name="Li X."/>
        </authorList>
    </citation>
    <scope>NUCLEOTIDE SEQUENCE [LARGE SCALE GENOMIC DNA]</scope>
    <source>
        <strain evidence="2">CL2024</strain>
        <tissue evidence="2">Fresh tender leaves</tissue>
    </source>
</reference>
<feature type="region of interest" description="Disordered" evidence="1">
    <location>
        <begin position="1"/>
        <end position="76"/>
    </location>
</feature>
<organism evidence="2 3">
    <name type="scientific">Eucalyptus globulus</name>
    <name type="common">Tasmanian blue gum</name>
    <dbReference type="NCBI Taxonomy" id="34317"/>
    <lineage>
        <taxon>Eukaryota</taxon>
        <taxon>Viridiplantae</taxon>
        <taxon>Streptophyta</taxon>
        <taxon>Embryophyta</taxon>
        <taxon>Tracheophyta</taxon>
        <taxon>Spermatophyta</taxon>
        <taxon>Magnoliopsida</taxon>
        <taxon>eudicotyledons</taxon>
        <taxon>Gunneridae</taxon>
        <taxon>Pentapetalae</taxon>
        <taxon>rosids</taxon>
        <taxon>malvids</taxon>
        <taxon>Myrtales</taxon>
        <taxon>Myrtaceae</taxon>
        <taxon>Myrtoideae</taxon>
        <taxon>Eucalypteae</taxon>
        <taxon>Eucalyptus</taxon>
    </lineage>
</organism>
<dbReference type="AlphaFoldDB" id="A0ABD3LUH7"/>
<protein>
    <submittedName>
        <fullName evidence="2">Uncharacterized protein</fullName>
    </submittedName>
</protein>
<dbReference type="Proteomes" id="UP001634007">
    <property type="component" value="Unassembled WGS sequence"/>
</dbReference>
<proteinExistence type="predicted"/>
<feature type="compositionally biased region" description="Basic and acidic residues" evidence="1">
    <location>
        <begin position="30"/>
        <end position="40"/>
    </location>
</feature>
<evidence type="ECO:0000313" key="3">
    <source>
        <dbReference type="Proteomes" id="UP001634007"/>
    </source>
</evidence>
<accession>A0ABD3LUH7</accession>
<dbReference type="PANTHER" id="PTHR36355">
    <property type="entry name" value="EXPRESSED PROTEIN"/>
    <property type="match status" value="1"/>
</dbReference>
<sequence length="143" mass="16056">MEGTSPDAPAAAVQHVDRKRSDQLLSKFADSGDKRKDPRAPKRRRRDRRVAAAGPLSPEGSVDLSESQVLGERRSLLPPAKRRSALLRKLGVVKRSQQGARDIRNKSLLGAIEKTWRRTVEGASRVFMEKHYNRHNRLISDAV</sequence>
<gene>
    <name evidence="2" type="ORF">ACJRO7_002458</name>
</gene>
<dbReference type="EMBL" id="JBJKBG010000001">
    <property type="protein sequence ID" value="KAL3755410.1"/>
    <property type="molecule type" value="Genomic_DNA"/>
</dbReference>